<feature type="compositionally biased region" description="Basic residues" evidence="3">
    <location>
        <begin position="1088"/>
        <end position="1097"/>
    </location>
</feature>
<keyword evidence="1" id="KW-0479">Metal-binding</keyword>
<dbReference type="InterPro" id="IPR007219">
    <property type="entry name" value="XnlR_reg_dom"/>
</dbReference>
<feature type="compositionally biased region" description="Polar residues" evidence="3">
    <location>
        <begin position="19"/>
        <end position="30"/>
    </location>
</feature>
<feature type="region of interest" description="Disordered" evidence="3">
    <location>
        <begin position="1"/>
        <end position="42"/>
    </location>
</feature>
<dbReference type="PANTHER" id="PTHR31668">
    <property type="entry name" value="GLUCOSE TRANSPORT TRANSCRIPTION REGULATOR RGT1-RELATED-RELATED"/>
    <property type="match status" value="1"/>
</dbReference>
<dbReference type="SUPFAM" id="SSF57701">
    <property type="entry name" value="Zn2/Cys6 DNA-binding domain"/>
    <property type="match status" value="1"/>
</dbReference>
<dbReference type="Pfam" id="PF04082">
    <property type="entry name" value="Fungal_trans"/>
    <property type="match status" value="1"/>
</dbReference>
<dbReference type="PROSITE" id="PS50048">
    <property type="entry name" value="ZN2_CY6_FUNGAL_2"/>
    <property type="match status" value="1"/>
</dbReference>
<dbReference type="GO" id="GO:0001080">
    <property type="term" value="P:nitrogen catabolite activation of transcription from RNA polymerase II promoter"/>
    <property type="evidence" value="ECO:0007669"/>
    <property type="project" value="TreeGrafter"/>
</dbReference>
<proteinExistence type="predicted"/>
<accession>A0A9P8KB21</accession>
<feature type="compositionally biased region" description="Basic and acidic residues" evidence="3">
    <location>
        <begin position="658"/>
        <end position="673"/>
    </location>
</feature>
<feature type="non-terminal residue" evidence="5">
    <location>
        <position position="1097"/>
    </location>
</feature>
<protein>
    <recommendedName>
        <fullName evidence="4">Zn(2)-C6 fungal-type domain-containing protein</fullName>
    </recommendedName>
</protein>
<feature type="region of interest" description="Disordered" evidence="3">
    <location>
        <begin position="645"/>
        <end position="805"/>
    </location>
</feature>
<dbReference type="EMBL" id="JAHFYH010000009">
    <property type="protein sequence ID" value="KAH0228019.1"/>
    <property type="molecule type" value="Genomic_DNA"/>
</dbReference>
<organism evidence="5 6">
    <name type="scientific">Aureobasidium melanogenum</name>
    <name type="common">Aureobasidium pullulans var. melanogenum</name>
    <dbReference type="NCBI Taxonomy" id="46634"/>
    <lineage>
        <taxon>Eukaryota</taxon>
        <taxon>Fungi</taxon>
        <taxon>Dikarya</taxon>
        <taxon>Ascomycota</taxon>
        <taxon>Pezizomycotina</taxon>
        <taxon>Dothideomycetes</taxon>
        <taxon>Dothideomycetidae</taxon>
        <taxon>Dothideales</taxon>
        <taxon>Saccotheciaceae</taxon>
        <taxon>Aureobasidium</taxon>
    </lineage>
</organism>
<evidence type="ECO:0000256" key="3">
    <source>
        <dbReference type="SAM" id="MobiDB-lite"/>
    </source>
</evidence>
<dbReference type="SMART" id="SM00906">
    <property type="entry name" value="Fungal_trans"/>
    <property type="match status" value="1"/>
</dbReference>
<reference evidence="5" key="2">
    <citation type="submission" date="2021-08" db="EMBL/GenBank/DDBJ databases">
        <authorList>
            <person name="Gostincar C."/>
            <person name="Sun X."/>
            <person name="Song Z."/>
            <person name="Gunde-Cimerman N."/>
        </authorList>
    </citation>
    <scope>NUCLEOTIDE SEQUENCE</scope>
    <source>
        <strain evidence="5">EXF-8016</strain>
    </source>
</reference>
<dbReference type="PANTHER" id="PTHR31668:SF4">
    <property type="entry name" value="TRANSCRIPTIONAL ACTIVATOR PROTEIN DAL81"/>
    <property type="match status" value="1"/>
</dbReference>
<feature type="compositionally biased region" description="Low complexity" evidence="3">
    <location>
        <begin position="793"/>
        <end position="805"/>
    </location>
</feature>
<dbReference type="SMART" id="SM01312">
    <property type="entry name" value="RTC4"/>
    <property type="match status" value="1"/>
</dbReference>
<dbReference type="SMART" id="SM00066">
    <property type="entry name" value="GAL4"/>
    <property type="match status" value="1"/>
</dbReference>
<reference evidence="5" key="1">
    <citation type="journal article" date="2021" name="J Fungi (Basel)">
        <title>Virulence traits and population genomics of the black yeast Aureobasidium melanogenum.</title>
        <authorList>
            <person name="Cernosa A."/>
            <person name="Sun X."/>
            <person name="Gostincar C."/>
            <person name="Fang C."/>
            <person name="Gunde-Cimerman N."/>
            <person name="Song Z."/>
        </authorList>
    </citation>
    <scope>NUCLEOTIDE SEQUENCE</scope>
    <source>
        <strain evidence="5">EXF-8016</strain>
    </source>
</reference>
<gene>
    <name evidence="5" type="ORF">KCV03_g2099</name>
</gene>
<dbReference type="GO" id="GO:0008270">
    <property type="term" value="F:zinc ion binding"/>
    <property type="evidence" value="ECO:0007669"/>
    <property type="project" value="InterPro"/>
</dbReference>
<dbReference type="OrthoDB" id="2264294at2759"/>
<comment type="caution">
    <text evidence="5">The sequence shown here is derived from an EMBL/GenBank/DDBJ whole genome shotgun (WGS) entry which is preliminary data.</text>
</comment>
<dbReference type="CDD" id="cd12148">
    <property type="entry name" value="fungal_TF_MHR"/>
    <property type="match status" value="1"/>
</dbReference>
<sequence>MAAAVAIQPLAPRSGPMAFNQQQPRSITSSRGRRERPCDGCRRRKSKCVLQDSLPCVLCEFHKQDCTFVEAAQPRKRKVDDSAANKDTPNAKRPKDSKSPGQTPPPQQRPVAPVIRLEKPQHAPQPVRGVVLGDTLSLQREQHCRLIGRTSALDISLLGFSDFGSRHETNTGFGKIRRVANSDFFSMHTDAAFSTYEDELQTLVAVEQTVAPYGPSLIDLYFRNVHPSFPILQKHTFMDRHRCGDRQFHSGLLAGMYLLALRWWHRDPVLSQHPKPSVYRLEELAARSLSMAMQHPKLSALQAGLLLLQRRQSTDWGLTVQLVALAQDLGLHIDCTNWDIPIWERRLRKRLAWALYMQDKWTALVHGRPSHIQAADWAVSTLTLDDFNEEFENADQQVVADEESDEEDKSRVIFIQMIELTSIMAEVIDVFYTQRANAEFERGGRNATRLILERAKPVQLKLKEWFSKLPAVARMDAYTPGKLSSNGYLHLAYFATEISIHRRIVQSLQPSSTDPYVLYICRSAAKTRLISAMDFVNRLKPEHLDSFWYFASATNFALINTFGNLLRATAPDNEDNDEDMFQTRISLRKVPVSDDLDGLARNGTEWLGVPQRVMSRYTEKLRPSAIVVEPRCARWRIMVGLNKNAPPLLRTVGGRPHATTEDHEQEHDQRAPDSSDDDNDSDNDTSGLGTLPSRKPTRLRVPGPSRNTNKPVVPAKREAESEDELDNPIFSQPSSSSQSKRPLKTFGKKFTARNKIARQQEKTATSFQPPTVHPKPEPPKKKAGFRSLPAPEPSSSQAEAPSVASAPTFRHHANAAAVDSTDISAQSQPIALESSQLSPPPSSPISSICDLDLEQTDKSPRCPICGEKIEQEFWDKFQDEICHRRMNLRLQERFCQAHKARTADDVWQDRGYPSINWSALQSRLRAHHAHIHAILDGNYETPYYKQHAKLVSQSKGRSAGSAAASGRFTGLRAGYYGTKGEKIMAENIVHTFSDKLRSLSKTEPLMASSGASGGVSGYVHAILVPEMALGLIMEDMNCDREQARVVIADSADIGEMFNAEEDEKVQRVEVDLLDTSGTNDDNGVVHTQKPRKGFRLA</sequence>
<dbReference type="GO" id="GO:0005634">
    <property type="term" value="C:nucleus"/>
    <property type="evidence" value="ECO:0007669"/>
    <property type="project" value="TreeGrafter"/>
</dbReference>
<dbReference type="Pfam" id="PF14474">
    <property type="entry name" value="RTC4"/>
    <property type="match status" value="1"/>
</dbReference>
<dbReference type="InterPro" id="IPR001138">
    <property type="entry name" value="Zn2Cys6_DnaBD"/>
</dbReference>
<dbReference type="PROSITE" id="PS00463">
    <property type="entry name" value="ZN2_CY6_FUNGAL_1"/>
    <property type="match status" value="1"/>
</dbReference>
<evidence type="ECO:0000256" key="1">
    <source>
        <dbReference type="ARBA" id="ARBA00022723"/>
    </source>
</evidence>
<evidence type="ECO:0000259" key="4">
    <source>
        <dbReference type="PROSITE" id="PS50048"/>
    </source>
</evidence>
<feature type="compositionally biased region" description="Acidic residues" evidence="3">
    <location>
        <begin position="674"/>
        <end position="683"/>
    </location>
</feature>
<dbReference type="InterPro" id="IPR036864">
    <property type="entry name" value="Zn2-C6_fun-type_DNA-bd_sf"/>
</dbReference>
<dbReference type="Proteomes" id="UP000767238">
    <property type="component" value="Unassembled WGS sequence"/>
</dbReference>
<evidence type="ECO:0000256" key="2">
    <source>
        <dbReference type="ARBA" id="ARBA00023242"/>
    </source>
</evidence>
<dbReference type="InterPro" id="IPR028094">
    <property type="entry name" value="RTC4_C"/>
</dbReference>
<dbReference type="GO" id="GO:0003677">
    <property type="term" value="F:DNA binding"/>
    <property type="evidence" value="ECO:0007669"/>
    <property type="project" value="InterPro"/>
</dbReference>
<dbReference type="AlphaFoldDB" id="A0A9P8KB21"/>
<feature type="region of interest" description="Disordered" evidence="3">
    <location>
        <begin position="817"/>
        <end position="845"/>
    </location>
</feature>
<dbReference type="GO" id="GO:0006351">
    <property type="term" value="P:DNA-templated transcription"/>
    <property type="evidence" value="ECO:0007669"/>
    <property type="project" value="InterPro"/>
</dbReference>
<dbReference type="GO" id="GO:0000981">
    <property type="term" value="F:DNA-binding transcription factor activity, RNA polymerase II-specific"/>
    <property type="evidence" value="ECO:0007669"/>
    <property type="project" value="InterPro"/>
</dbReference>
<evidence type="ECO:0000313" key="6">
    <source>
        <dbReference type="Proteomes" id="UP000767238"/>
    </source>
</evidence>
<feature type="compositionally biased region" description="Basic and acidic residues" evidence="3">
    <location>
        <begin position="78"/>
        <end position="98"/>
    </location>
</feature>
<name>A0A9P8KB21_AURME</name>
<feature type="domain" description="Zn(2)-C6 fungal-type" evidence="4">
    <location>
        <begin position="37"/>
        <end position="68"/>
    </location>
</feature>
<dbReference type="InterPro" id="IPR050797">
    <property type="entry name" value="Carb_Metab_Trans_Reg"/>
</dbReference>
<feature type="region of interest" description="Disordered" evidence="3">
    <location>
        <begin position="73"/>
        <end position="110"/>
    </location>
</feature>
<evidence type="ECO:0000313" key="5">
    <source>
        <dbReference type="EMBL" id="KAH0228019.1"/>
    </source>
</evidence>
<feature type="compositionally biased region" description="Basic residues" evidence="3">
    <location>
        <begin position="741"/>
        <end position="756"/>
    </location>
</feature>
<feature type="region of interest" description="Disordered" evidence="3">
    <location>
        <begin position="1076"/>
        <end position="1097"/>
    </location>
</feature>
<keyword evidence="2" id="KW-0539">Nucleus</keyword>
<dbReference type="CDD" id="cd00067">
    <property type="entry name" value="GAL4"/>
    <property type="match status" value="1"/>
</dbReference>